<dbReference type="InterPro" id="IPR007235">
    <property type="entry name" value="Glyco_trans_28_C"/>
</dbReference>
<protein>
    <submittedName>
        <fullName evidence="5">UDP-N-acetylglucosamine:LPS N-acetylglucosamine transferase</fullName>
    </submittedName>
</protein>
<dbReference type="InterPro" id="IPR004276">
    <property type="entry name" value="GlycoTrans_28_N"/>
</dbReference>
<dbReference type="Pfam" id="PF03033">
    <property type="entry name" value="Glyco_transf_28"/>
    <property type="match status" value="1"/>
</dbReference>
<dbReference type="CDD" id="cd03785">
    <property type="entry name" value="GT28_MurG"/>
    <property type="match status" value="1"/>
</dbReference>
<dbReference type="GO" id="GO:0016758">
    <property type="term" value="F:hexosyltransferase activity"/>
    <property type="evidence" value="ECO:0007669"/>
    <property type="project" value="InterPro"/>
</dbReference>
<dbReference type="AlphaFoldDB" id="S5DK23"/>
<proteinExistence type="predicted"/>
<evidence type="ECO:0000259" key="4">
    <source>
        <dbReference type="Pfam" id="PF04101"/>
    </source>
</evidence>
<reference evidence="5" key="1">
    <citation type="journal article" date="2013" name="Sci. Rep.">
        <title>Metagenomics uncovers a new group of low GC and ultra-small marine Actinobacteria.</title>
        <authorList>
            <person name="Ghai R."/>
            <person name="Mizuno C.M."/>
            <person name="Picazo A."/>
            <person name="Camacho A."/>
            <person name="Rodriguez-Valera F."/>
        </authorList>
    </citation>
    <scope>NUCLEOTIDE SEQUENCE</scope>
</reference>
<dbReference type="Pfam" id="PF04101">
    <property type="entry name" value="Glyco_tran_28_C"/>
    <property type="match status" value="1"/>
</dbReference>
<evidence type="ECO:0000256" key="2">
    <source>
        <dbReference type="ARBA" id="ARBA00022679"/>
    </source>
</evidence>
<evidence type="ECO:0000259" key="3">
    <source>
        <dbReference type="Pfam" id="PF03033"/>
    </source>
</evidence>
<dbReference type="PANTHER" id="PTHR21015:SF22">
    <property type="entry name" value="GLYCOSYLTRANSFERASE"/>
    <property type="match status" value="1"/>
</dbReference>
<feature type="domain" description="Glycosyltransferase family 28 N-terminal" evidence="3">
    <location>
        <begin position="8"/>
        <end position="142"/>
    </location>
</feature>
<evidence type="ECO:0000313" key="5">
    <source>
        <dbReference type="EMBL" id="AGQ19181.1"/>
    </source>
</evidence>
<dbReference type="PANTHER" id="PTHR21015">
    <property type="entry name" value="UDP-N-ACETYLGLUCOSAMINE--N-ACETYLMURAMYL-(PENTAPEPTIDE) PYROPHOSPHORYL-UNDECAPRENOL N-ACETYLGLUCOSAMINE TRANSFERASE 1"/>
    <property type="match status" value="1"/>
</dbReference>
<dbReference type="SUPFAM" id="SSF53756">
    <property type="entry name" value="UDP-Glycosyltransferase/glycogen phosphorylase"/>
    <property type="match status" value="1"/>
</dbReference>
<dbReference type="GO" id="GO:1901137">
    <property type="term" value="P:carbohydrate derivative biosynthetic process"/>
    <property type="evidence" value="ECO:0007669"/>
    <property type="project" value="UniProtKB-ARBA"/>
</dbReference>
<accession>S5DK23</accession>
<organism evidence="5">
    <name type="scientific">Candidatus Actinomarina minuta</name>
    <dbReference type="NCBI Taxonomy" id="1389454"/>
    <lineage>
        <taxon>Bacteria</taxon>
        <taxon>Bacillati</taxon>
        <taxon>Actinomycetota</taxon>
        <taxon>Actinomycetes</taxon>
        <taxon>Candidatus Actinomarinidae</taxon>
        <taxon>Candidatus Actinomarinales</taxon>
        <taxon>Candidatus Actinomarineae</taxon>
        <taxon>Candidatus Actinomarinaceae</taxon>
        <taxon>Candidatus Actinomarina</taxon>
    </lineage>
</organism>
<sequence>MNKSYCFFCVGTGGHVLPAKNLIIELLNSGVSTKSILVVTDSRGVDYFEDLNLEIIKKDFFISKNGVLGYLKNLSSFIRIGVELLRELKEKNVKIIFTTGAYVAPYAALISLLIGSQLFIQEQNKYAGLGNKIASYFPSTVFTSFPETKNIREKNIIFTGPVLNINLIKTESRKSNQDFTIGIQGGSQGSDEINTYLYKFLENNKNIDVNFVHISGPKKDKNNLDNLENYERHEFIKDMNSYYEKIDFQISRGGGGIFEAAYLSIPQLLIPYKYGTTASHQLLNAQYLESLKLAKVVEDYSAFHNILQEVCTFKLNYLDENFDSPIIKVGNVDIFNLITLGEDD</sequence>
<dbReference type="Gene3D" id="3.40.50.2000">
    <property type="entry name" value="Glycogen Phosphorylase B"/>
    <property type="match status" value="2"/>
</dbReference>
<evidence type="ECO:0000256" key="1">
    <source>
        <dbReference type="ARBA" id="ARBA00022676"/>
    </source>
</evidence>
<feature type="domain" description="Glycosyl transferase family 28 C-terminal" evidence="4">
    <location>
        <begin position="180"/>
        <end position="309"/>
    </location>
</feature>
<dbReference type="GO" id="GO:0005975">
    <property type="term" value="P:carbohydrate metabolic process"/>
    <property type="evidence" value="ECO:0007669"/>
    <property type="project" value="InterPro"/>
</dbReference>
<name>S5DK23_9ACTN</name>
<keyword evidence="1" id="KW-0328">Glycosyltransferase</keyword>
<dbReference type="EMBL" id="KC811124">
    <property type="protein sequence ID" value="AGQ19181.1"/>
    <property type="molecule type" value="Genomic_DNA"/>
</dbReference>
<keyword evidence="2 5" id="KW-0808">Transferase</keyword>